<keyword evidence="2" id="KW-0732">Signal</keyword>
<organism evidence="3 4">
    <name type="scientific">Mesorhabditis belari</name>
    <dbReference type="NCBI Taxonomy" id="2138241"/>
    <lineage>
        <taxon>Eukaryota</taxon>
        <taxon>Metazoa</taxon>
        <taxon>Ecdysozoa</taxon>
        <taxon>Nematoda</taxon>
        <taxon>Chromadorea</taxon>
        <taxon>Rhabditida</taxon>
        <taxon>Rhabditina</taxon>
        <taxon>Rhabditomorpha</taxon>
        <taxon>Rhabditoidea</taxon>
        <taxon>Rhabditidae</taxon>
        <taxon>Mesorhabditinae</taxon>
        <taxon>Mesorhabditis</taxon>
    </lineage>
</organism>
<feature type="region of interest" description="Disordered" evidence="1">
    <location>
        <begin position="557"/>
        <end position="605"/>
    </location>
</feature>
<evidence type="ECO:0000256" key="1">
    <source>
        <dbReference type="SAM" id="MobiDB-lite"/>
    </source>
</evidence>
<feature type="signal peptide" evidence="2">
    <location>
        <begin position="1"/>
        <end position="16"/>
    </location>
</feature>
<evidence type="ECO:0000256" key="2">
    <source>
        <dbReference type="SAM" id="SignalP"/>
    </source>
</evidence>
<dbReference type="WBParaSite" id="MBELARI_LOCUS14260">
    <property type="protein sequence ID" value="MBELARI_LOCUS14260"/>
    <property type="gene ID" value="MBELARI_LOCUS14260"/>
</dbReference>
<evidence type="ECO:0000313" key="4">
    <source>
        <dbReference type="WBParaSite" id="MBELARI_LOCUS14260"/>
    </source>
</evidence>
<sequence length="640" mass="71558">MITRLLCAYLIGLTFAQFGEQLSDDERKVDKYAEGGRPFKNGYNDMSDGFKKERKCKGRRCGQDGPKRPGGGGKWPGKEMGGLGGPGRPRPRGEGGAEGRALDDPFGGMNGFAFEGEESFGDRPMFDERLEDQQTYVFDFPIQRMGLGGFSSAAPRRRERRQQMMGGYGPGMEMGMYPIGEGASGQGIRGMGMMGQGPMSGFGMGSMGQSVRSGPHMGVGQGAGPMGPMGPGGYPGMGPGGMDMVPPMVPVGQGARPGPMSSPFGEINPQMSFNMPFPPPGQPRAPMEIFYSPRRKMINRERRERMMNDYLQGPIPMPEPMPFRQGPIQMNPSMPEMRPNNVPMMIRFNQNDDPKQPRFMKMFGKRNDFEMNDGEVKEMGMKPWVWKMKLLKEMMDRGVFGERNDSPRIPTPKEIIGMKLSMRGPQDRPEPPMPPMPENFVNSEQRPLMPPMMPGSRFGQSPGPNMPEMRPNNAPMGLMPSRMSENSMNTDQRPLMPPMMPGNRFEQSPDPNMPEMRPNNAPMGLMPSRMSENSMNTDQRSLMPPMMPGNRFEQQQMPEMRPNDSNDSPMRPMPSRMNNQIDENLPTPPPPRRFDRKSYRSSRFQSGAPRWNVMMFGPMDGSQDLQEGSMIQLERGAISY</sequence>
<evidence type="ECO:0000313" key="3">
    <source>
        <dbReference type="Proteomes" id="UP000887575"/>
    </source>
</evidence>
<feature type="chain" id="PRO_5042168087" evidence="2">
    <location>
        <begin position="17"/>
        <end position="640"/>
    </location>
</feature>
<dbReference type="AlphaFoldDB" id="A0AAF3EJR1"/>
<dbReference type="Proteomes" id="UP000887575">
    <property type="component" value="Unassembled WGS sequence"/>
</dbReference>
<accession>A0AAF3EJR1</accession>
<proteinExistence type="predicted"/>
<name>A0AAF3EJR1_9BILA</name>
<feature type="region of interest" description="Disordered" evidence="1">
    <location>
        <begin position="33"/>
        <end position="101"/>
    </location>
</feature>
<protein>
    <submittedName>
        <fullName evidence="4">Uncharacterized protein</fullName>
    </submittedName>
</protein>
<feature type="compositionally biased region" description="Polar residues" evidence="1">
    <location>
        <begin position="557"/>
        <end position="568"/>
    </location>
</feature>
<feature type="compositionally biased region" description="Gly residues" evidence="1">
    <location>
        <begin position="68"/>
        <end position="87"/>
    </location>
</feature>
<feature type="compositionally biased region" description="Basic and acidic residues" evidence="1">
    <location>
        <begin position="91"/>
        <end position="101"/>
    </location>
</feature>
<keyword evidence="3" id="KW-1185">Reference proteome</keyword>
<reference evidence="4" key="1">
    <citation type="submission" date="2024-02" db="UniProtKB">
        <authorList>
            <consortium name="WormBaseParasite"/>
        </authorList>
    </citation>
    <scope>IDENTIFICATION</scope>
</reference>